<evidence type="ECO:0000256" key="5">
    <source>
        <dbReference type="RuleBase" id="RU000489"/>
    </source>
</evidence>
<dbReference type="SMART" id="SM00636">
    <property type="entry name" value="Glyco_18"/>
    <property type="match status" value="1"/>
</dbReference>
<dbReference type="KEGG" id="cmr:Cycma_3016"/>
<dbReference type="HOGENOM" id="CLU_027195_0_0_10"/>
<dbReference type="InterPro" id="IPR050314">
    <property type="entry name" value="Glycosyl_Hydrlase_18"/>
</dbReference>
<evidence type="ECO:0000256" key="6">
    <source>
        <dbReference type="RuleBase" id="RU004453"/>
    </source>
</evidence>
<dbReference type="PROSITE" id="PS51257">
    <property type="entry name" value="PROKAR_LIPOPROTEIN"/>
    <property type="match status" value="1"/>
</dbReference>
<dbReference type="PROSITE" id="PS51910">
    <property type="entry name" value="GH18_2"/>
    <property type="match status" value="1"/>
</dbReference>
<sequence>MKKAISLLLLIGLACSIPEGKGQNIRKVESFRVLGYLFVNEELEEEVNLIDWSSYTDINLAFVQPDAKGDFLDNSGYEYLVEKAHLNNVRAFISIGGGAPPEYLEDLIQEGHRSYWVQQIVDLVNKYGFDGVDVDLENALINENYAPFVKELHQTLKASGKLMTAALASWNGNKISDEILGLYDYINIMSYDETGPWNLEIVGQHSPYEMAVDDIHYYHNVRAVPKSKLLLGLPFYGYGFGSGVPASLRYKHILEAYPEAYLQDSIVSNEGGVIYYNSPELIGKKTALAKELELAGVMVWHITADAEGPYSLLKAINNER</sequence>
<dbReference type="EMBL" id="CP002955">
    <property type="protein sequence ID" value="AEL26744.1"/>
    <property type="molecule type" value="Genomic_DNA"/>
</dbReference>
<dbReference type="InterPro" id="IPR001579">
    <property type="entry name" value="Glyco_hydro_18_chit_AS"/>
</dbReference>
<dbReference type="Pfam" id="PF00704">
    <property type="entry name" value="Glyco_hydro_18"/>
    <property type="match status" value="1"/>
</dbReference>
<dbReference type="RefSeq" id="WP_014021034.1">
    <property type="nucleotide sequence ID" value="NC_015914.1"/>
</dbReference>
<evidence type="ECO:0000256" key="2">
    <source>
        <dbReference type="ARBA" id="ARBA00012729"/>
    </source>
</evidence>
<evidence type="ECO:0000256" key="1">
    <source>
        <dbReference type="ARBA" id="ARBA00000822"/>
    </source>
</evidence>
<gene>
    <name evidence="8" type="ordered locus">Cycma_3016</name>
</gene>
<dbReference type="PANTHER" id="PTHR11177:SF317">
    <property type="entry name" value="CHITINASE 12-RELATED"/>
    <property type="match status" value="1"/>
</dbReference>
<accession>G0J560</accession>
<dbReference type="PROSITE" id="PS01095">
    <property type="entry name" value="GH18_1"/>
    <property type="match status" value="1"/>
</dbReference>
<dbReference type="InterPro" id="IPR017853">
    <property type="entry name" value="GH"/>
</dbReference>
<proteinExistence type="inferred from homology"/>
<protein>
    <recommendedName>
        <fullName evidence="2">chitinase</fullName>
        <ecNumber evidence="2">3.2.1.14</ecNumber>
    </recommendedName>
</protein>
<reference evidence="9" key="1">
    <citation type="submission" date="2011-07" db="EMBL/GenBank/DDBJ databases">
        <title>The complete genome of Cyclobacterium marinum DSM 745.</title>
        <authorList>
            <person name="Lucas S."/>
            <person name="Han J."/>
            <person name="Lapidus A."/>
            <person name="Bruce D."/>
            <person name="Goodwin L."/>
            <person name="Pitluck S."/>
            <person name="Peters L."/>
            <person name="Kyrpides N."/>
            <person name="Mavromatis K."/>
            <person name="Ivanova N."/>
            <person name="Ovchinnikova G."/>
            <person name="Chertkov O."/>
            <person name="Detter J.C."/>
            <person name="Tapia R."/>
            <person name="Han C."/>
            <person name="Land M."/>
            <person name="Hauser L."/>
            <person name="Markowitz V."/>
            <person name="Cheng J.-F."/>
            <person name="Hugenholtz P."/>
            <person name="Woyke T."/>
            <person name="Wu D."/>
            <person name="Tindall B."/>
            <person name="Schuetze A."/>
            <person name="Brambilla E."/>
            <person name="Klenk H.-P."/>
            <person name="Eisen J.A."/>
        </authorList>
    </citation>
    <scope>NUCLEOTIDE SEQUENCE [LARGE SCALE GENOMIC DNA]</scope>
    <source>
        <strain evidence="9">ATCC 25205 / DSM 745 / LMG 13164 / NCIMB 1802</strain>
    </source>
</reference>
<dbReference type="GO" id="GO:0008061">
    <property type="term" value="F:chitin binding"/>
    <property type="evidence" value="ECO:0007669"/>
    <property type="project" value="InterPro"/>
</dbReference>
<keyword evidence="3 5" id="KW-0378">Hydrolase</keyword>
<evidence type="ECO:0000256" key="4">
    <source>
        <dbReference type="ARBA" id="ARBA00023295"/>
    </source>
</evidence>
<dbReference type="EC" id="3.2.1.14" evidence="2"/>
<organism evidence="8 9">
    <name type="scientific">Cyclobacterium marinum (strain ATCC 25205 / DSM 745 / LMG 13164 / NCIMB 1802)</name>
    <name type="common">Flectobacillus marinus</name>
    <dbReference type="NCBI Taxonomy" id="880070"/>
    <lineage>
        <taxon>Bacteria</taxon>
        <taxon>Pseudomonadati</taxon>
        <taxon>Bacteroidota</taxon>
        <taxon>Cytophagia</taxon>
        <taxon>Cytophagales</taxon>
        <taxon>Cyclobacteriaceae</taxon>
        <taxon>Cyclobacterium</taxon>
    </lineage>
</organism>
<evidence type="ECO:0000256" key="3">
    <source>
        <dbReference type="ARBA" id="ARBA00022801"/>
    </source>
</evidence>
<name>G0J560_CYCMS</name>
<dbReference type="Gene3D" id="3.20.20.80">
    <property type="entry name" value="Glycosidases"/>
    <property type="match status" value="1"/>
</dbReference>
<dbReference type="Gene3D" id="3.40.5.30">
    <property type="entry name" value="(Trans)glycosidases - domain 2"/>
    <property type="match status" value="1"/>
</dbReference>
<feature type="domain" description="GH18" evidence="7">
    <location>
        <begin position="31"/>
        <end position="320"/>
    </location>
</feature>
<dbReference type="InterPro" id="IPR011583">
    <property type="entry name" value="Chitinase_II/V-like_cat"/>
</dbReference>
<dbReference type="InterPro" id="IPR001223">
    <property type="entry name" value="Glyco_hydro18_cat"/>
</dbReference>
<dbReference type="GO" id="GO:0006032">
    <property type="term" value="P:chitin catabolic process"/>
    <property type="evidence" value="ECO:0007669"/>
    <property type="project" value="TreeGrafter"/>
</dbReference>
<dbReference type="STRING" id="880070.Cycma_3016"/>
<evidence type="ECO:0000259" key="7">
    <source>
        <dbReference type="PROSITE" id="PS51910"/>
    </source>
</evidence>
<dbReference type="GO" id="GO:0008843">
    <property type="term" value="F:endochitinase activity"/>
    <property type="evidence" value="ECO:0007669"/>
    <property type="project" value="UniProtKB-EC"/>
</dbReference>
<dbReference type="GO" id="GO:0005975">
    <property type="term" value="P:carbohydrate metabolic process"/>
    <property type="evidence" value="ECO:0007669"/>
    <property type="project" value="InterPro"/>
</dbReference>
<comment type="similarity">
    <text evidence="6">Belongs to the glycosyl hydrolase 18 family.</text>
</comment>
<dbReference type="OrthoDB" id="9775889at2"/>
<keyword evidence="9" id="KW-1185">Reference proteome</keyword>
<dbReference type="AlphaFoldDB" id="G0J560"/>
<dbReference type="GO" id="GO:0005576">
    <property type="term" value="C:extracellular region"/>
    <property type="evidence" value="ECO:0007669"/>
    <property type="project" value="TreeGrafter"/>
</dbReference>
<dbReference type="PANTHER" id="PTHR11177">
    <property type="entry name" value="CHITINASE"/>
    <property type="match status" value="1"/>
</dbReference>
<dbReference type="Proteomes" id="UP000001635">
    <property type="component" value="Chromosome"/>
</dbReference>
<evidence type="ECO:0000313" key="9">
    <source>
        <dbReference type="Proteomes" id="UP000001635"/>
    </source>
</evidence>
<evidence type="ECO:0000313" key="8">
    <source>
        <dbReference type="EMBL" id="AEL26744.1"/>
    </source>
</evidence>
<dbReference type="eggNOG" id="COG3325">
    <property type="taxonomic scope" value="Bacteria"/>
</dbReference>
<dbReference type="SUPFAM" id="SSF51445">
    <property type="entry name" value="(Trans)glycosidases"/>
    <property type="match status" value="1"/>
</dbReference>
<comment type="catalytic activity">
    <reaction evidence="1">
        <text>Random endo-hydrolysis of N-acetyl-beta-D-glucosaminide (1-&gt;4)-beta-linkages in chitin and chitodextrins.</text>
        <dbReference type="EC" id="3.2.1.14"/>
    </reaction>
</comment>
<keyword evidence="4 5" id="KW-0326">Glycosidase</keyword>